<protein>
    <submittedName>
        <fullName evidence="1">Uncharacterized protein</fullName>
    </submittedName>
</protein>
<dbReference type="EMBL" id="CP046457">
    <property type="protein sequence ID" value="QGT99469.1"/>
    <property type="molecule type" value="Genomic_DNA"/>
</dbReference>
<evidence type="ECO:0000313" key="2">
    <source>
        <dbReference type="Proteomes" id="UP000426444"/>
    </source>
</evidence>
<dbReference type="Proteomes" id="UP000426444">
    <property type="component" value="Chromosome"/>
</dbReference>
<dbReference type="KEGG" id="salq:SYNTR_0876"/>
<evidence type="ECO:0000313" key="1">
    <source>
        <dbReference type="EMBL" id="QGT99469.1"/>
    </source>
</evidence>
<dbReference type="AlphaFoldDB" id="A0A6I6DAW0"/>
<organism evidence="1 2">
    <name type="scientific">Candidatus Syntrophocurvum alkaliphilum</name>
    <dbReference type="NCBI Taxonomy" id="2293317"/>
    <lineage>
        <taxon>Bacteria</taxon>
        <taxon>Bacillati</taxon>
        <taxon>Bacillota</taxon>
        <taxon>Clostridia</taxon>
        <taxon>Eubacteriales</taxon>
        <taxon>Syntrophomonadaceae</taxon>
        <taxon>Candidatus Syntrophocurvum</taxon>
    </lineage>
</organism>
<gene>
    <name evidence="1" type="ORF">SYNTR_0876</name>
</gene>
<dbReference type="InterPro" id="IPR038460">
    <property type="entry name" value="AcetylCoA_hyd_C_sf"/>
</dbReference>
<name>A0A6I6DAW0_9FIRM</name>
<keyword evidence="2" id="KW-1185">Reference proteome</keyword>
<reference evidence="2" key="1">
    <citation type="journal article" date="2019" name="Microbiology">
        <title>Complete Genome Sequence of an Uncultured Bacterium of the Candidate Phylum Bipolaricaulota.</title>
        <authorList>
            <person name="Kadnikov V.V."/>
            <person name="Mardanov A.V."/>
            <person name="Beletsky A.V."/>
            <person name="Frank Y.A."/>
            <person name="Karnachuk O.V."/>
            <person name="Ravin N.V."/>
        </authorList>
    </citation>
    <scope>NUCLEOTIDE SEQUENCE [LARGE SCALE GENOMIC DNA]</scope>
</reference>
<accession>A0A6I6DAW0</accession>
<sequence>MCLFQYCVADLKYRTRKERANELIAITHLDLRGELRATMRKNFYPGG</sequence>
<dbReference type="Gene3D" id="3.40.1080.20">
    <property type="entry name" value="Acetyl-CoA hydrolase/transferase C-terminal domain"/>
    <property type="match status" value="1"/>
</dbReference>
<proteinExistence type="predicted"/>